<sequence length="337" mass="35117">MAKLGGKARRRGTLDAADAEKLFSTVDETGHTNEETAARQRKMRSQGRHGVDVDPLSDKDPSGSNVGEVMTRTTTIFLVVFFLAVVTLQVSCGVVRRVSTRSLGNDASISSVVAAMSNGVEWGNGYTQFPEDFSVQEADENTHRIEVTVTDTSSSDVLGVFSTSQIQAAALATNALMNPDINTVIYNVNVHVNKAGKIQTSRFFGYLKPTGELKTLMTFIWTKTSTTQGVRFNCSITGVDSATEKQLRKSITNGVLDQVFGPSADDKSSSGADDATGGILSVLTSGTNDKSEADASATDNASATDGTANGAASATGATNATGEKNTSGAATGSDGGN</sequence>
<keyword evidence="2" id="KW-0812">Transmembrane</keyword>
<dbReference type="AlphaFoldDB" id="A0A6N7XC84"/>
<dbReference type="Proteomes" id="UP000434342">
    <property type="component" value="Unassembled WGS sequence"/>
</dbReference>
<feature type="transmembrane region" description="Helical" evidence="2">
    <location>
        <begin position="75"/>
        <end position="95"/>
    </location>
</feature>
<organism evidence="3 4">
    <name type="scientific">Parafannyhessea umbonata</name>
    <dbReference type="NCBI Taxonomy" id="604330"/>
    <lineage>
        <taxon>Bacteria</taxon>
        <taxon>Bacillati</taxon>
        <taxon>Actinomycetota</taxon>
        <taxon>Coriobacteriia</taxon>
        <taxon>Coriobacteriales</taxon>
        <taxon>Atopobiaceae</taxon>
        <taxon>Parafannyhessea</taxon>
    </lineage>
</organism>
<keyword evidence="2" id="KW-1133">Transmembrane helix</keyword>
<evidence type="ECO:0000256" key="2">
    <source>
        <dbReference type="SAM" id="Phobius"/>
    </source>
</evidence>
<comment type="caution">
    <text evidence="3">The sequence shown here is derived from an EMBL/GenBank/DDBJ whole genome shotgun (WGS) entry which is preliminary data.</text>
</comment>
<feature type="compositionally biased region" description="Basic and acidic residues" evidence="1">
    <location>
        <begin position="28"/>
        <end position="38"/>
    </location>
</feature>
<name>A0A6N7XC84_9ACTN</name>
<evidence type="ECO:0000256" key="1">
    <source>
        <dbReference type="SAM" id="MobiDB-lite"/>
    </source>
</evidence>
<evidence type="ECO:0000313" key="4">
    <source>
        <dbReference type="Proteomes" id="UP000434342"/>
    </source>
</evidence>
<evidence type="ECO:0000313" key="3">
    <source>
        <dbReference type="EMBL" id="MST60879.1"/>
    </source>
</evidence>
<feature type="compositionally biased region" description="Low complexity" evidence="1">
    <location>
        <begin position="294"/>
        <end position="322"/>
    </location>
</feature>
<feature type="region of interest" description="Disordered" evidence="1">
    <location>
        <begin position="283"/>
        <end position="337"/>
    </location>
</feature>
<dbReference type="RefSeq" id="WP_154541693.1">
    <property type="nucleotide sequence ID" value="NZ_JAQXXO010000114.1"/>
</dbReference>
<accession>A0A6N7XC84</accession>
<dbReference type="EMBL" id="VUND01000002">
    <property type="protein sequence ID" value="MST60879.1"/>
    <property type="molecule type" value="Genomic_DNA"/>
</dbReference>
<feature type="region of interest" description="Disordered" evidence="1">
    <location>
        <begin position="22"/>
        <end position="66"/>
    </location>
</feature>
<keyword evidence="2" id="KW-0472">Membrane</keyword>
<protein>
    <submittedName>
        <fullName evidence="3">Uncharacterized protein</fullName>
    </submittedName>
</protein>
<feature type="compositionally biased region" description="Basic and acidic residues" evidence="1">
    <location>
        <begin position="49"/>
        <end position="61"/>
    </location>
</feature>
<proteinExistence type="predicted"/>
<gene>
    <name evidence="3" type="ORF">FYJ69_08165</name>
</gene>
<reference evidence="3 4" key="1">
    <citation type="submission" date="2019-08" db="EMBL/GenBank/DDBJ databases">
        <title>In-depth cultivation of the pig gut microbiome towards novel bacterial diversity and tailored functional studies.</title>
        <authorList>
            <person name="Wylensek D."/>
            <person name="Hitch T.C.A."/>
            <person name="Clavel T."/>
        </authorList>
    </citation>
    <scope>NUCLEOTIDE SEQUENCE [LARGE SCALE GENOMIC DNA]</scope>
    <source>
        <strain evidence="3 4">WB01_CNA04</strain>
    </source>
</reference>